<dbReference type="HOGENOM" id="CLU_2173565_0_0_1"/>
<keyword evidence="2" id="KW-1185">Reference proteome</keyword>
<accession>B3P2R8</accession>
<proteinExistence type="predicted"/>
<dbReference type="EMBL" id="CH954181">
    <property type="protein sequence ID" value="EDV48090.1"/>
    <property type="molecule type" value="Genomic_DNA"/>
</dbReference>
<evidence type="ECO:0000313" key="1">
    <source>
        <dbReference type="EMBL" id="EDV48090.1"/>
    </source>
</evidence>
<reference evidence="1 2" key="2">
    <citation type="journal article" date="2008" name="Bioinformatics">
        <title>Assembly reconciliation.</title>
        <authorList>
            <person name="Zimin A.V."/>
            <person name="Smith D.R."/>
            <person name="Sutton G."/>
            <person name="Yorke J.A."/>
        </authorList>
    </citation>
    <scope>NUCLEOTIDE SEQUENCE [LARGE SCALE GENOMIC DNA]</scope>
    <source>
        <strain evidence="1 2">TSC#14021-0224.01</strain>
    </source>
</reference>
<protein>
    <submittedName>
        <fullName evidence="1">GG13752</fullName>
    </submittedName>
</protein>
<evidence type="ECO:0000313" key="2">
    <source>
        <dbReference type="Proteomes" id="UP000008711"/>
    </source>
</evidence>
<dbReference type="AlphaFoldDB" id="B3P2R8"/>
<reference evidence="1 2" key="1">
    <citation type="journal article" date="2007" name="Nature">
        <title>Evolution of genes and genomes on the Drosophila phylogeny.</title>
        <authorList>
            <consortium name="Drosophila 12 Genomes Consortium"/>
            <person name="Clark A.G."/>
            <person name="Eisen M.B."/>
            <person name="Smith D.R."/>
            <person name="Bergman C.M."/>
            <person name="Oliver B."/>
            <person name="Markow T.A."/>
            <person name="Kaufman T.C."/>
            <person name="Kellis M."/>
            <person name="Gelbart W."/>
            <person name="Iyer V.N."/>
            <person name="Pollard D.A."/>
            <person name="Sackton T.B."/>
            <person name="Larracuente A.M."/>
            <person name="Singh N.D."/>
            <person name="Abad J.P."/>
            <person name="Abt D.N."/>
            <person name="Adryan B."/>
            <person name="Aguade M."/>
            <person name="Akashi H."/>
            <person name="Anderson W.W."/>
            <person name="Aquadro C.F."/>
            <person name="Ardell D.H."/>
            <person name="Arguello R."/>
            <person name="Artieri C.G."/>
            <person name="Barbash D.A."/>
            <person name="Barker D."/>
            <person name="Barsanti P."/>
            <person name="Batterham P."/>
            <person name="Batzoglou S."/>
            <person name="Begun D."/>
            <person name="Bhutkar A."/>
            <person name="Blanco E."/>
            <person name="Bosak S.A."/>
            <person name="Bradley R.K."/>
            <person name="Brand A.D."/>
            <person name="Brent M.R."/>
            <person name="Brooks A.N."/>
            <person name="Brown R.H."/>
            <person name="Butlin R.K."/>
            <person name="Caggese C."/>
            <person name="Calvi B.R."/>
            <person name="Bernardo de Carvalho A."/>
            <person name="Caspi A."/>
            <person name="Castrezana S."/>
            <person name="Celniker S.E."/>
            <person name="Chang J.L."/>
            <person name="Chapple C."/>
            <person name="Chatterji S."/>
            <person name="Chinwalla A."/>
            <person name="Civetta A."/>
            <person name="Clifton S.W."/>
            <person name="Comeron J.M."/>
            <person name="Costello J.C."/>
            <person name="Coyne J.A."/>
            <person name="Daub J."/>
            <person name="David R.G."/>
            <person name="Delcher A.L."/>
            <person name="Delehaunty K."/>
            <person name="Do C.B."/>
            <person name="Ebling H."/>
            <person name="Edwards K."/>
            <person name="Eickbush T."/>
            <person name="Evans J.D."/>
            <person name="Filipski A."/>
            <person name="Findeiss S."/>
            <person name="Freyhult E."/>
            <person name="Fulton L."/>
            <person name="Fulton R."/>
            <person name="Garcia A.C."/>
            <person name="Gardiner A."/>
            <person name="Garfield D.A."/>
            <person name="Garvin B.E."/>
            <person name="Gibson G."/>
            <person name="Gilbert D."/>
            <person name="Gnerre S."/>
            <person name="Godfrey J."/>
            <person name="Good R."/>
            <person name="Gotea V."/>
            <person name="Gravely B."/>
            <person name="Greenberg A.J."/>
            <person name="Griffiths-Jones S."/>
            <person name="Gross S."/>
            <person name="Guigo R."/>
            <person name="Gustafson E.A."/>
            <person name="Haerty W."/>
            <person name="Hahn M.W."/>
            <person name="Halligan D.L."/>
            <person name="Halpern A.L."/>
            <person name="Halter G.M."/>
            <person name="Han M.V."/>
            <person name="Heger A."/>
            <person name="Hillier L."/>
            <person name="Hinrichs A.S."/>
            <person name="Holmes I."/>
            <person name="Hoskins R.A."/>
            <person name="Hubisz M.J."/>
            <person name="Hultmark D."/>
            <person name="Huntley M.A."/>
            <person name="Jaffe D.B."/>
            <person name="Jagadeeshan S."/>
            <person name="Jeck W.R."/>
            <person name="Johnson J."/>
            <person name="Jones C.D."/>
            <person name="Jordan W.C."/>
            <person name="Karpen G.H."/>
            <person name="Kataoka E."/>
            <person name="Keightley P.D."/>
            <person name="Kheradpour P."/>
            <person name="Kirkness E.F."/>
            <person name="Koerich L.B."/>
            <person name="Kristiansen K."/>
            <person name="Kudrna D."/>
            <person name="Kulathinal R.J."/>
            <person name="Kumar S."/>
            <person name="Kwok R."/>
            <person name="Lander E."/>
            <person name="Langley C.H."/>
            <person name="Lapoint R."/>
            <person name="Lazzaro B.P."/>
            <person name="Lee S.J."/>
            <person name="Levesque L."/>
            <person name="Li R."/>
            <person name="Lin C.F."/>
            <person name="Lin M.F."/>
            <person name="Lindblad-Toh K."/>
            <person name="Llopart A."/>
            <person name="Long M."/>
            <person name="Low L."/>
            <person name="Lozovsky E."/>
            <person name="Lu J."/>
            <person name="Luo M."/>
            <person name="Machado C.A."/>
            <person name="Makalowski W."/>
            <person name="Marzo M."/>
            <person name="Matsuda M."/>
            <person name="Matzkin L."/>
            <person name="McAllister B."/>
            <person name="McBride C.S."/>
            <person name="McKernan B."/>
            <person name="McKernan K."/>
            <person name="Mendez-Lago M."/>
            <person name="Minx P."/>
            <person name="Mollenhauer M.U."/>
            <person name="Montooth K."/>
            <person name="Mount S.M."/>
            <person name="Mu X."/>
            <person name="Myers E."/>
            <person name="Negre B."/>
            <person name="Newfeld S."/>
            <person name="Nielsen R."/>
            <person name="Noor M.A."/>
            <person name="O'Grady P."/>
            <person name="Pachter L."/>
            <person name="Papaceit M."/>
            <person name="Parisi M.J."/>
            <person name="Parisi M."/>
            <person name="Parts L."/>
            <person name="Pedersen J.S."/>
            <person name="Pesole G."/>
            <person name="Phillippy A.M."/>
            <person name="Ponting C.P."/>
            <person name="Pop M."/>
            <person name="Porcelli D."/>
            <person name="Powell J.R."/>
            <person name="Prohaska S."/>
            <person name="Pruitt K."/>
            <person name="Puig M."/>
            <person name="Quesneville H."/>
            <person name="Ram K.R."/>
            <person name="Rand D."/>
            <person name="Rasmussen M.D."/>
            <person name="Reed L.K."/>
            <person name="Reenan R."/>
            <person name="Reily A."/>
            <person name="Remington K.A."/>
            <person name="Rieger T.T."/>
            <person name="Ritchie M.G."/>
            <person name="Robin C."/>
            <person name="Rogers Y.H."/>
            <person name="Rohde C."/>
            <person name="Rozas J."/>
            <person name="Rubenfield M.J."/>
            <person name="Ruiz A."/>
            <person name="Russo S."/>
            <person name="Salzberg S.L."/>
            <person name="Sanchez-Gracia A."/>
            <person name="Saranga D.J."/>
            <person name="Sato H."/>
            <person name="Schaeffer S.W."/>
            <person name="Schatz M.C."/>
            <person name="Schlenke T."/>
            <person name="Schwartz R."/>
            <person name="Segarra C."/>
            <person name="Singh R.S."/>
            <person name="Sirot L."/>
            <person name="Sirota M."/>
            <person name="Sisneros N.B."/>
            <person name="Smith C.D."/>
            <person name="Smith T.F."/>
            <person name="Spieth J."/>
            <person name="Stage D.E."/>
            <person name="Stark A."/>
            <person name="Stephan W."/>
            <person name="Strausberg R.L."/>
            <person name="Strempel S."/>
            <person name="Sturgill D."/>
            <person name="Sutton G."/>
            <person name="Sutton G.G."/>
            <person name="Tao W."/>
            <person name="Teichmann S."/>
            <person name="Tobari Y.N."/>
            <person name="Tomimura Y."/>
            <person name="Tsolas J.M."/>
            <person name="Valente V.L."/>
            <person name="Venter E."/>
            <person name="Venter J.C."/>
            <person name="Vicario S."/>
            <person name="Vieira F.G."/>
            <person name="Vilella A.J."/>
            <person name="Villasante A."/>
            <person name="Walenz B."/>
            <person name="Wang J."/>
            <person name="Wasserman M."/>
            <person name="Watts T."/>
            <person name="Wilson D."/>
            <person name="Wilson R.K."/>
            <person name="Wing R.A."/>
            <person name="Wolfner M.F."/>
            <person name="Wong A."/>
            <person name="Wong G.K."/>
            <person name="Wu C.I."/>
            <person name="Wu G."/>
            <person name="Yamamoto D."/>
            <person name="Yang H.P."/>
            <person name="Yang S.P."/>
            <person name="Yorke J.A."/>
            <person name="Yoshida K."/>
            <person name="Zdobnov E."/>
            <person name="Zhang P."/>
            <person name="Zhang Y."/>
            <person name="Zimin A.V."/>
            <person name="Baldwin J."/>
            <person name="Abdouelleil A."/>
            <person name="Abdulkadir J."/>
            <person name="Abebe A."/>
            <person name="Abera B."/>
            <person name="Abreu J."/>
            <person name="Acer S.C."/>
            <person name="Aftuck L."/>
            <person name="Alexander A."/>
            <person name="An P."/>
            <person name="Anderson E."/>
            <person name="Anderson S."/>
            <person name="Arachi H."/>
            <person name="Azer M."/>
            <person name="Bachantsang P."/>
            <person name="Barry A."/>
            <person name="Bayul T."/>
            <person name="Berlin A."/>
            <person name="Bessette D."/>
            <person name="Bloom T."/>
            <person name="Blye J."/>
            <person name="Boguslavskiy L."/>
            <person name="Bonnet C."/>
            <person name="Boukhgalter B."/>
            <person name="Bourzgui I."/>
            <person name="Brown A."/>
            <person name="Cahill P."/>
            <person name="Channer S."/>
            <person name="Cheshatsang Y."/>
            <person name="Chuda L."/>
            <person name="Citroen M."/>
            <person name="Collymore A."/>
            <person name="Cooke P."/>
            <person name="Costello M."/>
            <person name="D'Aco K."/>
            <person name="Daza R."/>
            <person name="De Haan G."/>
            <person name="DeGray S."/>
            <person name="DeMaso C."/>
            <person name="Dhargay N."/>
            <person name="Dooley K."/>
            <person name="Dooley E."/>
            <person name="Doricent M."/>
            <person name="Dorje P."/>
            <person name="Dorjee K."/>
            <person name="Dupes A."/>
            <person name="Elong R."/>
            <person name="Falk J."/>
            <person name="Farina A."/>
            <person name="Faro S."/>
            <person name="Ferguson D."/>
            <person name="Fisher S."/>
            <person name="Foley C.D."/>
            <person name="Franke A."/>
            <person name="Friedrich D."/>
            <person name="Gadbois L."/>
            <person name="Gearin G."/>
            <person name="Gearin C.R."/>
            <person name="Giannoukos G."/>
            <person name="Goode T."/>
            <person name="Graham J."/>
            <person name="Grandbois E."/>
            <person name="Grewal S."/>
            <person name="Gyaltsen K."/>
            <person name="Hafez N."/>
            <person name="Hagos B."/>
            <person name="Hall J."/>
            <person name="Henson C."/>
            <person name="Hollinger A."/>
            <person name="Honan T."/>
            <person name="Huard M.D."/>
            <person name="Hughes L."/>
            <person name="Hurhula B."/>
            <person name="Husby M.E."/>
            <person name="Kamat A."/>
            <person name="Kanga B."/>
            <person name="Kashin S."/>
            <person name="Khazanovich D."/>
            <person name="Kisner P."/>
            <person name="Lance K."/>
            <person name="Lara M."/>
            <person name="Lee W."/>
            <person name="Lennon N."/>
            <person name="Letendre F."/>
            <person name="LeVine R."/>
            <person name="Lipovsky A."/>
            <person name="Liu X."/>
            <person name="Liu J."/>
            <person name="Liu S."/>
            <person name="Lokyitsang T."/>
            <person name="Lokyitsang Y."/>
            <person name="Lubonja R."/>
            <person name="Lui A."/>
            <person name="MacDonald P."/>
            <person name="Magnisalis V."/>
            <person name="Maru K."/>
            <person name="Matthews C."/>
            <person name="McCusker W."/>
            <person name="McDonough S."/>
            <person name="Mehta T."/>
            <person name="Meldrim J."/>
            <person name="Meneus L."/>
            <person name="Mihai O."/>
            <person name="Mihalev A."/>
            <person name="Mihova T."/>
            <person name="Mittelman R."/>
            <person name="Mlenga V."/>
            <person name="Montmayeur A."/>
            <person name="Mulrain L."/>
            <person name="Navidi A."/>
            <person name="Naylor J."/>
            <person name="Negash T."/>
            <person name="Nguyen T."/>
            <person name="Nguyen N."/>
            <person name="Nicol R."/>
            <person name="Norbu C."/>
            <person name="Norbu N."/>
            <person name="Novod N."/>
            <person name="O'Neill B."/>
            <person name="Osman S."/>
            <person name="Markiewicz E."/>
            <person name="Oyono O.L."/>
            <person name="Patti C."/>
            <person name="Phunkhang P."/>
            <person name="Pierre F."/>
            <person name="Priest M."/>
            <person name="Raghuraman S."/>
            <person name="Rege F."/>
            <person name="Reyes R."/>
            <person name="Rise C."/>
            <person name="Rogov P."/>
            <person name="Ross K."/>
            <person name="Ryan E."/>
            <person name="Settipalli S."/>
            <person name="Shea T."/>
            <person name="Sherpa N."/>
            <person name="Shi L."/>
            <person name="Shih D."/>
            <person name="Sparrow T."/>
            <person name="Spaulding J."/>
            <person name="Stalker J."/>
            <person name="Stange-Thomann N."/>
            <person name="Stavropoulos S."/>
            <person name="Stone C."/>
            <person name="Strader C."/>
            <person name="Tesfaye S."/>
            <person name="Thomson T."/>
            <person name="Thoulutsang Y."/>
            <person name="Thoulutsang D."/>
            <person name="Topham K."/>
            <person name="Topping I."/>
            <person name="Tsamla T."/>
            <person name="Vassiliev H."/>
            <person name="Vo A."/>
            <person name="Wangchuk T."/>
            <person name="Wangdi T."/>
            <person name="Weiand M."/>
            <person name="Wilkinson J."/>
            <person name="Wilson A."/>
            <person name="Yadav S."/>
            <person name="Young G."/>
            <person name="Yu Q."/>
            <person name="Zembek L."/>
            <person name="Zhong D."/>
            <person name="Zimmer A."/>
            <person name="Zwirko Z."/>
            <person name="Jaffe D.B."/>
            <person name="Alvarez P."/>
            <person name="Brockman W."/>
            <person name="Butler J."/>
            <person name="Chin C."/>
            <person name="Gnerre S."/>
            <person name="Grabherr M."/>
            <person name="Kleber M."/>
            <person name="Mauceli E."/>
            <person name="MacCallum I."/>
        </authorList>
    </citation>
    <scope>NUCLEOTIDE SEQUENCE [LARGE SCALE GENOMIC DNA]</scope>
    <source>
        <strain evidence="1 2">TSC#14021-0224.01</strain>
    </source>
</reference>
<sequence length="110" mass="12789">MLKRASLALSHYPDACFRVCSCSTSLRMYPVVKNRGDLNVVQKSNQDYRRTPKKLQSVLNWQKGVFSILVTLVQIKFYLQKCRFQVLAIPLATDPISRCEVHSWRIWRSG</sequence>
<organism evidence="1 2">
    <name type="scientific">Drosophila erecta</name>
    <name type="common">Fruit fly</name>
    <dbReference type="NCBI Taxonomy" id="7220"/>
    <lineage>
        <taxon>Eukaryota</taxon>
        <taxon>Metazoa</taxon>
        <taxon>Ecdysozoa</taxon>
        <taxon>Arthropoda</taxon>
        <taxon>Hexapoda</taxon>
        <taxon>Insecta</taxon>
        <taxon>Pterygota</taxon>
        <taxon>Neoptera</taxon>
        <taxon>Endopterygota</taxon>
        <taxon>Diptera</taxon>
        <taxon>Brachycera</taxon>
        <taxon>Muscomorpha</taxon>
        <taxon>Ephydroidea</taxon>
        <taxon>Drosophilidae</taxon>
        <taxon>Drosophila</taxon>
        <taxon>Sophophora</taxon>
    </lineage>
</organism>
<dbReference type="Proteomes" id="UP000008711">
    <property type="component" value="Unassembled WGS sequence"/>
</dbReference>
<dbReference type="OrthoDB" id="7872788at2759"/>
<gene>
    <name evidence="1" type="primary">Dere\GG13752</name>
    <name evidence="1" type="ORF">Dere_GG13752</name>
</gene>
<name>B3P2R8_DROER</name>